<protein>
    <submittedName>
        <fullName evidence="1">Uncharacterized protein</fullName>
    </submittedName>
</protein>
<proteinExistence type="predicted"/>
<sequence length="31" mass="3483">MLKLILLYAIFCAFLLPICTHTLGTISPKTF</sequence>
<organism evidence="1">
    <name type="scientific">Siphoviridae sp. ctGQT3</name>
    <dbReference type="NCBI Taxonomy" id="2825412"/>
    <lineage>
        <taxon>Viruses</taxon>
        <taxon>Duplodnaviria</taxon>
        <taxon>Heunggongvirae</taxon>
        <taxon>Uroviricota</taxon>
        <taxon>Caudoviricetes</taxon>
    </lineage>
</organism>
<reference evidence="1" key="1">
    <citation type="journal article" date="2021" name="Proc. Natl. Acad. Sci. U.S.A.">
        <title>A Catalog of Tens of Thousands of Viruses from Human Metagenomes Reveals Hidden Associations with Chronic Diseases.</title>
        <authorList>
            <person name="Tisza M.J."/>
            <person name="Buck C.B."/>
        </authorList>
    </citation>
    <scope>NUCLEOTIDE SEQUENCE</scope>
    <source>
        <strain evidence="1">CtGQT3</strain>
    </source>
</reference>
<evidence type="ECO:0000313" key="1">
    <source>
        <dbReference type="EMBL" id="DAF92742.1"/>
    </source>
</evidence>
<name>A0A8S5UED8_9CAUD</name>
<dbReference type="EMBL" id="BK016071">
    <property type="protein sequence ID" value="DAF92742.1"/>
    <property type="molecule type" value="Genomic_DNA"/>
</dbReference>
<accession>A0A8S5UED8</accession>